<evidence type="ECO:0000313" key="1">
    <source>
        <dbReference type="EMBL" id="GEN11534.1"/>
    </source>
</evidence>
<reference evidence="1 2" key="1">
    <citation type="submission" date="2019-07" db="EMBL/GenBank/DDBJ databases">
        <title>Whole genome shotgun sequence of Myxococcus fulvus NBRC 100333.</title>
        <authorList>
            <person name="Hosoyama A."/>
            <person name="Uohara A."/>
            <person name="Ohji S."/>
            <person name="Ichikawa N."/>
        </authorList>
    </citation>
    <scope>NUCLEOTIDE SEQUENCE [LARGE SCALE GENOMIC DNA]</scope>
    <source>
        <strain evidence="1 2">NBRC 100333</strain>
    </source>
</reference>
<dbReference type="Proteomes" id="UP000321514">
    <property type="component" value="Unassembled WGS sequence"/>
</dbReference>
<sequence length="74" mass="8122">METWGREDRLATAMTMVPERSGEPQARQTVASRGFSVSQRGQYSIASMGLGGFYQGWGAVARIARGLLITRATW</sequence>
<evidence type="ECO:0000313" key="2">
    <source>
        <dbReference type="Proteomes" id="UP000321514"/>
    </source>
</evidence>
<name>A0A511TBH4_MYXFU</name>
<gene>
    <name evidence="1" type="ORF">MFU01_65710</name>
</gene>
<proteinExistence type="predicted"/>
<organism evidence="1 2">
    <name type="scientific">Myxococcus fulvus</name>
    <dbReference type="NCBI Taxonomy" id="33"/>
    <lineage>
        <taxon>Bacteria</taxon>
        <taxon>Pseudomonadati</taxon>
        <taxon>Myxococcota</taxon>
        <taxon>Myxococcia</taxon>
        <taxon>Myxococcales</taxon>
        <taxon>Cystobacterineae</taxon>
        <taxon>Myxococcaceae</taxon>
        <taxon>Myxococcus</taxon>
    </lineage>
</organism>
<dbReference type="AlphaFoldDB" id="A0A511TBH4"/>
<comment type="caution">
    <text evidence="1">The sequence shown here is derived from an EMBL/GenBank/DDBJ whole genome shotgun (WGS) entry which is preliminary data.</text>
</comment>
<protein>
    <submittedName>
        <fullName evidence="1">Uncharacterized protein</fullName>
    </submittedName>
</protein>
<dbReference type="EMBL" id="BJXR01000048">
    <property type="protein sequence ID" value="GEN11534.1"/>
    <property type="molecule type" value="Genomic_DNA"/>
</dbReference>
<accession>A0A511TBH4</accession>